<evidence type="ECO:0000313" key="2">
    <source>
        <dbReference type="Proteomes" id="UP000626109"/>
    </source>
</evidence>
<dbReference type="EMBL" id="CAJNNW010027651">
    <property type="protein sequence ID" value="CAE8692527.1"/>
    <property type="molecule type" value="Genomic_DNA"/>
</dbReference>
<protein>
    <submittedName>
        <fullName evidence="1">Uncharacterized protein</fullName>
    </submittedName>
</protein>
<accession>A0A813K6S8</accession>
<dbReference type="SUPFAM" id="SSF53335">
    <property type="entry name" value="S-adenosyl-L-methionine-dependent methyltransferases"/>
    <property type="match status" value="1"/>
</dbReference>
<dbReference type="InterPro" id="IPR029063">
    <property type="entry name" value="SAM-dependent_MTases_sf"/>
</dbReference>
<evidence type="ECO:0000313" key="1">
    <source>
        <dbReference type="EMBL" id="CAE8692527.1"/>
    </source>
</evidence>
<dbReference type="Proteomes" id="UP000626109">
    <property type="component" value="Unassembled WGS sequence"/>
</dbReference>
<dbReference type="Pfam" id="PF13578">
    <property type="entry name" value="Methyltransf_24"/>
    <property type="match status" value="1"/>
</dbReference>
<proteinExistence type="predicted"/>
<gene>
    <name evidence="1" type="ORF">PGLA2088_LOCUS27916</name>
</gene>
<organism evidence="1 2">
    <name type="scientific">Polarella glacialis</name>
    <name type="common">Dinoflagellate</name>
    <dbReference type="NCBI Taxonomy" id="89957"/>
    <lineage>
        <taxon>Eukaryota</taxon>
        <taxon>Sar</taxon>
        <taxon>Alveolata</taxon>
        <taxon>Dinophyceae</taxon>
        <taxon>Suessiales</taxon>
        <taxon>Suessiaceae</taxon>
        <taxon>Polarella</taxon>
    </lineage>
</organism>
<comment type="caution">
    <text evidence="1">The sequence shown here is derived from an EMBL/GenBank/DDBJ whole genome shotgun (WGS) entry which is preliminary data.</text>
</comment>
<name>A0A813K6S8_POLGL</name>
<dbReference type="AlphaFoldDB" id="A0A813K6S8"/>
<reference evidence="1" key="1">
    <citation type="submission" date="2021-02" db="EMBL/GenBank/DDBJ databases">
        <authorList>
            <person name="Dougan E. K."/>
            <person name="Rhodes N."/>
            <person name="Thang M."/>
            <person name="Chan C."/>
        </authorList>
    </citation>
    <scope>NUCLEOTIDE SEQUENCE</scope>
</reference>
<dbReference type="Gene3D" id="3.40.50.150">
    <property type="entry name" value="Vaccinia Virus protein VP39"/>
    <property type="match status" value="1"/>
</dbReference>
<sequence length="473" mass="52278">MTVKVGSLSTASAPSYMEALEAEVQQGLWHESEVRGQFLRRAQETQSPESCSRFQGRRPVAFPVPLSVPEDARPINRSARLLELGAPSFQVAISRAFQELANVAITARVFCASRYDRCDEMMVWWSASWCLLMRRLRLISDSLPPAGRVLSALGTTTAALVSQVLPRELIMPLSAFAAGKISFAIGLAALDNVSVVFTEYLEAANLLGQEAIDHGFSRVQRAEFHCEASNVGARNGSLHRSDVLLWALAQSSRGQRVRRPEVAELGADHAECSGKLLEKHPELRWIGVDAYVDVDKFGPDVGGRALTRARARLQPWLGSRAQLLVDRSKSAASSLVGRREFDLLFVDAGHEEDDVLADLAAWTPLVRSGGVVAGHDYCFLWPGVVSAVHKSLPPNTTLHIAADMVFWWYAASDSHRKRRSWRQNRRWRHPTALTPDRSSVSQQLERTLRQDAVRANQARSPCSQLVLVTCIAA</sequence>